<dbReference type="SUPFAM" id="SSF55961">
    <property type="entry name" value="Bet v1-like"/>
    <property type="match status" value="1"/>
</dbReference>
<dbReference type="InterPro" id="IPR019587">
    <property type="entry name" value="Polyketide_cyclase/dehydratase"/>
</dbReference>
<evidence type="ECO:0000313" key="2">
    <source>
        <dbReference type="Proteomes" id="UP000032360"/>
    </source>
</evidence>
<keyword evidence="2" id="KW-1185">Reference proteome</keyword>
<dbReference type="InterPro" id="IPR023393">
    <property type="entry name" value="START-like_dom_sf"/>
</dbReference>
<dbReference type="Pfam" id="PF10604">
    <property type="entry name" value="Polyketide_cyc2"/>
    <property type="match status" value="1"/>
</dbReference>
<dbReference type="OrthoDB" id="4823586at2"/>
<accession>A0A0D8HD45</accession>
<dbReference type="Proteomes" id="UP000032360">
    <property type="component" value="Unassembled WGS sequence"/>
</dbReference>
<evidence type="ECO:0000313" key="1">
    <source>
        <dbReference type="EMBL" id="KJF15865.1"/>
    </source>
</evidence>
<protein>
    <submittedName>
        <fullName evidence="1">Polyketide cyclase / dehydrase and lipid transport</fullName>
    </submittedName>
</protein>
<dbReference type="AlphaFoldDB" id="A0A0D8HD45"/>
<name>A0A0D8HD45_9ACTN</name>
<dbReference type="EMBL" id="JXYS01000115">
    <property type="protein sequence ID" value="KJF15865.1"/>
    <property type="molecule type" value="Genomic_DNA"/>
</dbReference>
<dbReference type="RefSeq" id="WP_052606950.1">
    <property type="nucleotide sequence ID" value="NZ_JXYS01000115.1"/>
</dbReference>
<organism evidence="1 2">
    <name type="scientific">Acidithrix ferrooxidans</name>
    <dbReference type="NCBI Taxonomy" id="1280514"/>
    <lineage>
        <taxon>Bacteria</taxon>
        <taxon>Bacillati</taxon>
        <taxon>Actinomycetota</taxon>
        <taxon>Acidimicrobiia</taxon>
        <taxon>Acidimicrobiales</taxon>
        <taxon>Acidimicrobiaceae</taxon>
        <taxon>Acidithrix</taxon>
    </lineage>
</organism>
<comment type="caution">
    <text evidence="1">The sequence shown here is derived from an EMBL/GenBank/DDBJ whole genome shotgun (WGS) entry which is preliminary data.</text>
</comment>
<proteinExistence type="predicted"/>
<gene>
    <name evidence="1" type="ORF">AXFE_33000</name>
</gene>
<dbReference type="Gene3D" id="3.30.530.20">
    <property type="match status" value="1"/>
</dbReference>
<dbReference type="CDD" id="cd07812">
    <property type="entry name" value="SRPBCC"/>
    <property type="match status" value="1"/>
</dbReference>
<sequence length="146" mass="16918">MSVHIRSAVIISRVPEDVFSSIRDVRTHTKWMVDAERIEITSIAQEGVGLEFVCHTRLGPLRTKDTMLVTQWQDGSLIEISHGGRVKGLGRFELRDYGIGKTLFTWNEYLTLPNYLSWFGLQWVMKPLLRIVFQKDLDNLKRILES</sequence>
<reference evidence="1 2" key="1">
    <citation type="submission" date="2015-01" db="EMBL/GenBank/DDBJ databases">
        <title>Draft genome of the acidophilic iron oxidizer Acidithrix ferrooxidans strain Py-F3.</title>
        <authorList>
            <person name="Poehlein A."/>
            <person name="Eisen S."/>
            <person name="Schloemann M."/>
            <person name="Johnson B.D."/>
            <person name="Daniel R."/>
            <person name="Muehling M."/>
        </authorList>
    </citation>
    <scope>NUCLEOTIDE SEQUENCE [LARGE SCALE GENOMIC DNA]</scope>
    <source>
        <strain evidence="1 2">Py-F3</strain>
    </source>
</reference>